<feature type="binding site" evidence="6">
    <location>
        <begin position="81"/>
        <end position="83"/>
    </location>
    <ligand>
        <name>L-histidine</name>
        <dbReference type="ChEBI" id="CHEBI:57595"/>
    </ligand>
</feature>
<dbReference type="NCBIfam" id="TIGR00442">
    <property type="entry name" value="hisS"/>
    <property type="match status" value="1"/>
</dbReference>
<feature type="domain" description="Aminoacyl-transfer RNA synthetases class-II family profile" evidence="7">
    <location>
        <begin position="1"/>
        <end position="335"/>
    </location>
</feature>
<feature type="binding site" evidence="6">
    <location>
        <position position="125"/>
    </location>
    <ligand>
        <name>L-histidine</name>
        <dbReference type="ChEBI" id="CHEBI:57595"/>
    </ligand>
</feature>
<dbReference type="PANTHER" id="PTHR43707">
    <property type="entry name" value="HISTIDYL-TRNA SYNTHETASE"/>
    <property type="match status" value="1"/>
</dbReference>
<sequence length="421" mass="47148">MSTQPVRGTRDLLGDDYAKCSYLNRVAFDILAAYGYQGIETPIFEHTSLFQRGLGETSDVVGKEMYTFADRGGDSLTLRPEGTAPVTRAIISAGLTQTLPQKLFYSGPMFRYERPQKGRYRQFYQLGVEYIGSAHPLADVECIALADHLLKAWGISDYQLHLNTLGDLESRQNYRQALVDYFGRYKNDLSPDSQIRLEKNPLRILDSKDANDQVLCQDAPLFDEYLTEDSRHFFDQVQNGLVTLGIDFTRNQKLVRGLDYYCHTAFEFKTNSLGAQDAILAGGRYDGLMQQLGGPVVPAVGWACGLDRLALMLTDFKTPDHLKIALIAAEEGLEPISLKFAQQLRHVCVPCEVFLKGDLSKRLKAADKAGCQVAVLLRPEEYQSNQVKIRYLQQDFSPAGDKETIVSISDLVPHLLSLKKA</sequence>
<evidence type="ECO:0000256" key="2">
    <source>
        <dbReference type="ARBA" id="ARBA00011738"/>
    </source>
</evidence>
<comment type="similarity">
    <text evidence="1 5">Belongs to the class-II aminoacyl-tRNA synthetase family.</text>
</comment>
<dbReference type="AlphaFoldDB" id="A0A4Q7DNQ9"/>
<evidence type="ECO:0000313" key="8">
    <source>
        <dbReference type="EMBL" id="RZI46546.1"/>
    </source>
</evidence>
<dbReference type="OrthoDB" id="9800814at2"/>
<feature type="binding site" evidence="6">
    <location>
        <position position="111"/>
    </location>
    <ligand>
        <name>L-histidine</name>
        <dbReference type="ChEBI" id="CHEBI:57595"/>
    </ligand>
</feature>
<protein>
    <recommendedName>
        <fullName evidence="5">Histidine--tRNA ligase</fullName>
        <ecNumber evidence="5">6.1.1.21</ecNumber>
    </recommendedName>
    <alternativeName>
        <fullName evidence="5">Histidyl-tRNA synthetase</fullName>
        <shortName evidence="5">HisRS</shortName>
    </alternativeName>
</protein>
<name>A0A4Q7DNQ9_9PROT</name>
<reference evidence="8 9" key="1">
    <citation type="submission" date="2018-10" db="EMBL/GenBank/DDBJ databases">
        <title>An updated phylogeny of the Alphaproteobacteria reveals that the parasitic Rickettsiales and Holosporales have independent origins.</title>
        <authorList>
            <person name="Munoz-Gomez S.A."/>
            <person name="Hess S."/>
            <person name="Burger G."/>
            <person name="Lang B.F."/>
            <person name="Susko E."/>
            <person name="Slamovits C.H."/>
            <person name="Roger A.J."/>
        </authorList>
    </citation>
    <scope>NUCLEOTIDE SEQUENCE [LARGE SCALE GENOMIC DNA]</scope>
    <source>
        <strain evidence="8">HOLO01</strain>
    </source>
</reference>
<keyword evidence="4 5" id="KW-0067">ATP-binding</keyword>
<dbReference type="Gene3D" id="3.40.50.800">
    <property type="entry name" value="Anticodon-binding domain"/>
    <property type="match status" value="1"/>
</dbReference>
<evidence type="ECO:0000256" key="1">
    <source>
        <dbReference type="ARBA" id="ARBA00008226"/>
    </source>
</evidence>
<dbReference type="InterPro" id="IPR041715">
    <property type="entry name" value="HisRS-like_core"/>
</dbReference>
<comment type="catalytic activity">
    <reaction evidence="5">
        <text>tRNA(His) + L-histidine + ATP = L-histidyl-tRNA(His) + AMP + diphosphate + H(+)</text>
        <dbReference type="Rhea" id="RHEA:17313"/>
        <dbReference type="Rhea" id="RHEA-COMP:9665"/>
        <dbReference type="Rhea" id="RHEA-COMP:9689"/>
        <dbReference type="ChEBI" id="CHEBI:15378"/>
        <dbReference type="ChEBI" id="CHEBI:30616"/>
        <dbReference type="ChEBI" id="CHEBI:33019"/>
        <dbReference type="ChEBI" id="CHEBI:57595"/>
        <dbReference type="ChEBI" id="CHEBI:78442"/>
        <dbReference type="ChEBI" id="CHEBI:78527"/>
        <dbReference type="ChEBI" id="CHEBI:456215"/>
        <dbReference type="EC" id="6.1.1.21"/>
    </reaction>
</comment>
<feature type="binding site" evidence="6">
    <location>
        <begin position="260"/>
        <end position="261"/>
    </location>
    <ligand>
        <name>L-histidine</name>
        <dbReference type="ChEBI" id="CHEBI:57595"/>
    </ligand>
</feature>
<evidence type="ECO:0000256" key="5">
    <source>
        <dbReference type="HAMAP-Rule" id="MF_00127"/>
    </source>
</evidence>
<keyword evidence="5" id="KW-0648">Protein biosynthesis</keyword>
<comment type="subunit">
    <text evidence="2 5">Homodimer.</text>
</comment>
<dbReference type="EMBL" id="SCFB01000004">
    <property type="protein sequence ID" value="RZI46546.1"/>
    <property type="molecule type" value="Genomic_DNA"/>
</dbReference>
<feature type="binding site" evidence="6">
    <location>
        <position position="129"/>
    </location>
    <ligand>
        <name>L-histidine</name>
        <dbReference type="ChEBI" id="CHEBI:57595"/>
    </ligand>
</feature>
<keyword evidence="5 8" id="KW-0436">Ligase</keyword>
<accession>A0A4Q7DNQ9</accession>
<keyword evidence="9" id="KW-1185">Reference proteome</keyword>
<keyword evidence="3 5" id="KW-0963">Cytoplasm</keyword>
<gene>
    <name evidence="5" type="primary">hisS</name>
    <name evidence="8" type="ORF">EQU50_02870</name>
</gene>
<evidence type="ECO:0000256" key="6">
    <source>
        <dbReference type="PIRSR" id="PIRSR001549-1"/>
    </source>
</evidence>
<keyword evidence="5" id="KW-0030">Aminoacyl-tRNA synthetase</keyword>
<dbReference type="InterPro" id="IPR015807">
    <property type="entry name" value="His-tRNA-ligase"/>
</dbReference>
<keyword evidence="5" id="KW-0547">Nucleotide-binding</keyword>
<dbReference type="RefSeq" id="WP_130153647.1">
    <property type="nucleotide sequence ID" value="NZ_SCFB01000004.1"/>
</dbReference>
<dbReference type="Gene3D" id="3.30.930.10">
    <property type="entry name" value="Bira Bifunctional Protein, Domain 2"/>
    <property type="match status" value="1"/>
</dbReference>
<feature type="binding site" evidence="6">
    <location>
        <position position="256"/>
    </location>
    <ligand>
        <name>L-histidine</name>
        <dbReference type="ChEBI" id="CHEBI:57595"/>
    </ligand>
</feature>
<dbReference type="Pfam" id="PF13393">
    <property type="entry name" value="tRNA-synt_His"/>
    <property type="match status" value="1"/>
</dbReference>
<dbReference type="GO" id="GO:0004821">
    <property type="term" value="F:histidine-tRNA ligase activity"/>
    <property type="evidence" value="ECO:0007669"/>
    <property type="project" value="UniProtKB-UniRule"/>
</dbReference>
<dbReference type="EC" id="6.1.1.21" evidence="5"/>
<proteinExistence type="inferred from homology"/>
<dbReference type="SUPFAM" id="SSF55681">
    <property type="entry name" value="Class II aaRS and biotin synthetases"/>
    <property type="match status" value="1"/>
</dbReference>
<evidence type="ECO:0000256" key="3">
    <source>
        <dbReference type="ARBA" id="ARBA00022490"/>
    </source>
</evidence>
<dbReference type="InterPro" id="IPR045864">
    <property type="entry name" value="aa-tRNA-synth_II/BPL/LPL"/>
</dbReference>
<dbReference type="PROSITE" id="PS50862">
    <property type="entry name" value="AA_TRNA_LIGASE_II"/>
    <property type="match status" value="1"/>
</dbReference>
<comment type="subcellular location">
    <subcellularLocation>
        <location evidence="5">Cytoplasm</location>
    </subcellularLocation>
</comment>
<dbReference type="PIRSF" id="PIRSF001549">
    <property type="entry name" value="His-tRNA_synth"/>
    <property type="match status" value="1"/>
</dbReference>
<dbReference type="GO" id="GO:0006427">
    <property type="term" value="P:histidyl-tRNA aminoacylation"/>
    <property type="evidence" value="ECO:0007669"/>
    <property type="project" value="UniProtKB-UniRule"/>
</dbReference>
<dbReference type="PANTHER" id="PTHR43707:SF1">
    <property type="entry name" value="HISTIDINE--TRNA LIGASE, MITOCHONDRIAL-RELATED"/>
    <property type="match status" value="1"/>
</dbReference>
<evidence type="ECO:0000259" key="7">
    <source>
        <dbReference type="PROSITE" id="PS50862"/>
    </source>
</evidence>
<dbReference type="InterPro" id="IPR004516">
    <property type="entry name" value="HisRS/HisZ"/>
</dbReference>
<dbReference type="Proteomes" id="UP000293550">
    <property type="component" value="Unassembled WGS sequence"/>
</dbReference>
<dbReference type="SUPFAM" id="SSF52954">
    <property type="entry name" value="Class II aaRS ABD-related"/>
    <property type="match status" value="1"/>
</dbReference>
<dbReference type="GO" id="GO:0005524">
    <property type="term" value="F:ATP binding"/>
    <property type="evidence" value="ECO:0007669"/>
    <property type="project" value="UniProtKB-UniRule"/>
</dbReference>
<comment type="caution">
    <text evidence="8">The sequence shown here is derived from an EMBL/GenBank/DDBJ whole genome shotgun (WGS) entry which is preliminary data.</text>
</comment>
<evidence type="ECO:0000256" key="4">
    <source>
        <dbReference type="ARBA" id="ARBA00022840"/>
    </source>
</evidence>
<dbReference type="InterPro" id="IPR006195">
    <property type="entry name" value="aa-tRNA-synth_II"/>
</dbReference>
<dbReference type="CDD" id="cd00773">
    <property type="entry name" value="HisRS-like_core"/>
    <property type="match status" value="1"/>
</dbReference>
<organism evidence="8 9">
    <name type="scientific">Candidatus Finniella inopinata</name>
    <dbReference type="NCBI Taxonomy" id="1696036"/>
    <lineage>
        <taxon>Bacteria</taxon>
        <taxon>Pseudomonadati</taxon>
        <taxon>Pseudomonadota</taxon>
        <taxon>Alphaproteobacteria</taxon>
        <taxon>Holosporales</taxon>
        <taxon>Candidatus Paracaedibacteraceae</taxon>
        <taxon>Candidatus Finniella</taxon>
    </lineage>
</organism>
<evidence type="ECO:0000313" key="9">
    <source>
        <dbReference type="Proteomes" id="UP000293550"/>
    </source>
</evidence>
<dbReference type="InterPro" id="IPR036621">
    <property type="entry name" value="Anticodon-bd_dom_sf"/>
</dbReference>
<dbReference type="HAMAP" id="MF_00127">
    <property type="entry name" value="His_tRNA_synth"/>
    <property type="match status" value="1"/>
</dbReference>
<dbReference type="GO" id="GO:0005737">
    <property type="term" value="C:cytoplasm"/>
    <property type="evidence" value="ECO:0007669"/>
    <property type="project" value="UniProtKB-SubCell"/>
</dbReference>